<proteinExistence type="predicted"/>
<sequence>MLYHIHNIYTQYIHVSPVQIYSSKAYKSRYYIKGQFSFLGHKIDKNSPIKVYQLKIVVLIKKQFVKISSVNIKYTPFEYIIGMNIDKLVLDSEIEGHQEFWEPYNKVLWQEGAETDRKYGPIEDFDGIAIEQDNNRYLGILNTAYTEDLMEAGDNVILLKLQLKHFTTLSPNFNKMKKNNGSICDLLLSNYSKDKNQIIMQLEEHENFIDLSYFYEIAHTKPNSKLMKFKEYERILDMINRYAKKWKKERVVSESFLGKLRKLYYEFKPFIDKGKQMKTLL</sequence>
<name>X1TBB2_9ZZZZ</name>
<dbReference type="AlphaFoldDB" id="X1TBB2"/>
<accession>X1TBB2</accession>
<protein>
    <submittedName>
        <fullName evidence="1">Uncharacterized protein</fullName>
    </submittedName>
</protein>
<dbReference type="EMBL" id="BARW01007867">
    <property type="protein sequence ID" value="GAI77314.1"/>
    <property type="molecule type" value="Genomic_DNA"/>
</dbReference>
<reference evidence="1" key="1">
    <citation type="journal article" date="2014" name="Front. Microbiol.">
        <title>High frequency of phylogenetically diverse reductive dehalogenase-homologous genes in deep subseafloor sedimentary metagenomes.</title>
        <authorList>
            <person name="Kawai M."/>
            <person name="Futagami T."/>
            <person name="Toyoda A."/>
            <person name="Takaki Y."/>
            <person name="Nishi S."/>
            <person name="Hori S."/>
            <person name="Arai W."/>
            <person name="Tsubouchi T."/>
            <person name="Morono Y."/>
            <person name="Uchiyama I."/>
            <person name="Ito T."/>
            <person name="Fujiyama A."/>
            <person name="Inagaki F."/>
            <person name="Takami H."/>
        </authorList>
    </citation>
    <scope>NUCLEOTIDE SEQUENCE</scope>
    <source>
        <strain evidence="1">Expedition CK06-06</strain>
    </source>
</reference>
<feature type="non-terminal residue" evidence="1">
    <location>
        <position position="281"/>
    </location>
</feature>
<organism evidence="1">
    <name type="scientific">marine sediment metagenome</name>
    <dbReference type="NCBI Taxonomy" id="412755"/>
    <lineage>
        <taxon>unclassified sequences</taxon>
        <taxon>metagenomes</taxon>
        <taxon>ecological metagenomes</taxon>
    </lineage>
</organism>
<comment type="caution">
    <text evidence="1">The sequence shown here is derived from an EMBL/GenBank/DDBJ whole genome shotgun (WGS) entry which is preliminary data.</text>
</comment>
<gene>
    <name evidence="1" type="ORF">S12H4_16284</name>
</gene>
<evidence type="ECO:0000313" key="1">
    <source>
        <dbReference type="EMBL" id="GAI77314.1"/>
    </source>
</evidence>